<organism evidence="1 2">
    <name type="scientific">Natronosporangium hydrolyticum</name>
    <dbReference type="NCBI Taxonomy" id="2811111"/>
    <lineage>
        <taxon>Bacteria</taxon>
        <taxon>Bacillati</taxon>
        <taxon>Actinomycetota</taxon>
        <taxon>Actinomycetes</taxon>
        <taxon>Micromonosporales</taxon>
        <taxon>Micromonosporaceae</taxon>
        <taxon>Natronosporangium</taxon>
    </lineage>
</organism>
<dbReference type="Proteomes" id="UP000662857">
    <property type="component" value="Chromosome"/>
</dbReference>
<dbReference type="SUPFAM" id="SSF50475">
    <property type="entry name" value="FMN-binding split barrel"/>
    <property type="match status" value="1"/>
</dbReference>
<name>A0A895YHK4_9ACTN</name>
<gene>
    <name evidence="1" type="ORF">JQS43_16415</name>
</gene>
<evidence type="ECO:0000313" key="1">
    <source>
        <dbReference type="EMBL" id="QSB13208.1"/>
    </source>
</evidence>
<dbReference type="RefSeq" id="WP_239675285.1">
    <property type="nucleotide sequence ID" value="NZ_CP070499.1"/>
</dbReference>
<dbReference type="AlphaFoldDB" id="A0A895YHK4"/>
<protein>
    <submittedName>
        <fullName evidence="1">Pyridoxamine 5'-phosphate oxidase family protein</fullName>
    </submittedName>
</protein>
<reference evidence="1" key="1">
    <citation type="submission" date="2021-02" db="EMBL/GenBank/DDBJ databases">
        <title>Natrosporangium hydrolyticum gen. nov., sp. nov, a haloalkaliphilic actinobacterium from a soda solonchak soil.</title>
        <authorList>
            <person name="Sorokin D.Y."/>
            <person name="Khijniak T.V."/>
            <person name="Zakharycheva A.P."/>
            <person name="Boueva O.V."/>
            <person name="Ariskina E.V."/>
            <person name="Hahnke R.L."/>
            <person name="Bunk B."/>
            <person name="Sproer C."/>
            <person name="Schumann P."/>
            <person name="Evtushenko L.I."/>
            <person name="Kublanov I.V."/>
        </authorList>
    </citation>
    <scope>NUCLEOTIDE SEQUENCE</scope>
    <source>
        <strain evidence="1">DSM 106523</strain>
    </source>
</reference>
<dbReference type="KEGG" id="nhy:JQS43_16415"/>
<evidence type="ECO:0000313" key="2">
    <source>
        <dbReference type="Proteomes" id="UP000662857"/>
    </source>
</evidence>
<dbReference type="Gene3D" id="2.30.110.10">
    <property type="entry name" value="Electron Transport, Fmn-binding Protein, Chain A"/>
    <property type="match status" value="1"/>
</dbReference>
<keyword evidence="2" id="KW-1185">Reference proteome</keyword>
<proteinExistence type="predicted"/>
<dbReference type="InterPro" id="IPR024747">
    <property type="entry name" value="Pyridox_Oxase-rel"/>
</dbReference>
<sequence>MTTVEPEPRAMRQLSRQEALRRLGSAPMGRLVFTDRALPAIRPVNHLLDGEQVIIRSQAGAAISVAAERGVVVAYQADAIDPVAHLGWSVVVTGVARIVADPVAAGHYRSRLRPWVDREMDRVITVGADLVTGFVLEAAADDWARGSVERSNGSAPG</sequence>
<dbReference type="InterPro" id="IPR012349">
    <property type="entry name" value="Split_barrel_FMN-bd"/>
</dbReference>
<accession>A0A895YHK4</accession>
<dbReference type="EMBL" id="CP070499">
    <property type="protein sequence ID" value="QSB13208.1"/>
    <property type="molecule type" value="Genomic_DNA"/>
</dbReference>
<dbReference type="Pfam" id="PF12900">
    <property type="entry name" value="Pyridox_ox_2"/>
    <property type="match status" value="1"/>
</dbReference>